<name>A0A1Q9LK02_9PSEU</name>
<accession>A0A1Q9LK02</accession>
<dbReference type="OrthoDB" id="3696044at2"/>
<proteinExistence type="predicted"/>
<feature type="region of interest" description="Disordered" evidence="2">
    <location>
        <begin position="100"/>
        <end position="153"/>
    </location>
</feature>
<dbReference type="AlphaFoldDB" id="A0A1Q9LK02"/>
<dbReference type="Proteomes" id="UP000186040">
    <property type="component" value="Unassembled WGS sequence"/>
</dbReference>
<evidence type="ECO:0000256" key="2">
    <source>
        <dbReference type="SAM" id="MobiDB-lite"/>
    </source>
</evidence>
<dbReference type="SUPFAM" id="SSF82607">
    <property type="entry name" value="YbaB-like"/>
    <property type="match status" value="1"/>
</dbReference>
<evidence type="ECO:0000256" key="1">
    <source>
        <dbReference type="SAM" id="Coils"/>
    </source>
</evidence>
<comment type="caution">
    <text evidence="3">The sequence shown here is derived from an EMBL/GenBank/DDBJ whole genome shotgun (WGS) entry which is preliminary data.</text>
</comment>
<dbReference type="GO" id="GO:0003677">
    <property type="term" value="F:DNA binding"/>
    <property type="evidence" value="ECO:0007669"/>
    <property type="project" value="InterPro"/>
</dbReference>
<dbReference type="RefSeq" id="WP_075975520.1">
    <property type="nucleotide sequence ID" value="NZ_MKQR01000016.1"/>
</dbReference>
<dbReference type="EMBL" id="MKQR01000016">
    <property type="protein sequence ID" value="OLR92376.1"/>
    <property type="molecule type" value="Genomic_DNA"/>
</dbReference>
<evidence type="ECO:0000313" key="3">
    <source>
        <dbReference type="EMBL" id="OLR92376.1"/>
    </source>
</evidence>
<protein>
    <recommendedName>
        <fullName evidence="5">YbaB/EbfC DNA-binding family protein</fullName>
    </recommendedName>
</protein>
<dbReference type="InterPro" id="IPR036894">
    <property type="entry name" value="YbaB-like_sf"/>
</dbReference>
<dbReference type="Pfam" id="PF02575">
    <property type="entry name" value="YbaB_DNA_bd"/>
    <property type="match status" value="1"/>
</dbReference>
<feature type="coiled-coil region" evidence="1">
    <location>
        <begin position="5"/>
        <end position="32"/>
    </location>
</feature>
<evidence type="ECO:0008006" key="5">
    <source>
        <dbReference type="Google" id="ProtNLM"/>
    </source>
</evidence>
<organism evidence="3 4">
    <name type="scientific">Actinokineospora bangkokensis</name>
    <dbReference type="NCBI Taxonomy" id="1193682"/>
    <lineage>
        <taxon>Bacteria</taxon>
        <taxon>Bacillati</taxon>
        <taxon>Actinomycetota</taxon>
        <taxon>Actinomycetes</taxon>
        <taxon>Pseudonocardiales</taxon>
        <taxon>Pseudonocardiaceae</taxon>
        <taxon>Actinokineospora</taxon>
    </lineage>
</organism>
<sequence length="153" mass="16507">MSDPLANVQRLVDEWERDAVEKAARYEAMRQEVERISLTGSAAEGAVRVTVGSNGIPSGVEMTDRVSRMQPQEIAAAVLAAMRDAQSRYPAELARVVGETVGDTEAGRHIVATAERNFPPPEDPGGELGGAGPRPRRDGPDDDGDFSDRSFMR</sequence>
<evidence type="ECO:0000313" key="4">
    <source>
        <dbReference type="Proteomes" id="UP000186040"/>
    </source>
</evidence>
<reference evidence="3 4" key="1">
    <citation type="submission" date="2016-10" db="EMBL/GenBank/DDBJ databases">
        <title>The Draft Genome Sequence of Actinokineospora bangkokensis 44EHWT reveals the biosynthetic pathway of antifungal compounds Thailandins with unusual extender unit butylmalonyl-CoA.</title>
        <authorList>
            <person name="Greule A."/>
            <person name="Intra B."/>
            <person name="Flemming S."/>
            <person name="Rommel M.G."/>
            <person name="Panbangred W."/>
            <person name="Bechthold A."/>
        </authorList>
    </citation>
    <scope>NUCLEOTIDE SEQUENCE [LARGE SCALE GENOMIC DNA]</scope>
    <source>
        <strain evidence="3 4">44EHW</strain>
    </source>
</reference>
<dbReference type="Gene3D" id="3.30.1310.10">
    <property type="entry name" value="Nucleoid-associated protein YbaB-like domain"/>
    <property type="match status" value="1"/>
</dbReference>
<keyword evidence="4" id="KW-1185">Reference proteome</keyword>
<keyword evidence="1" id="KW-0175">Coiled coil</keyword>
<dbReference type="STRING" id="1193682.BJP25_20010"/>
<gene>
    <name evidence="3" type="ORF">BJP25_20010</name>
</gene>
<dbReference type="InterPro" id="IPR004401">
    <property type="entry name" value="YbaB/EbfC"/>
</dbReference>